<dbReference type="OrthoDB" id="153959at2"/>
<gene>
    <name evidence="1" type="ORF">NITHO_2000014</name>
</gene>
<organism evidence="1 2">
    <name type="scientific">Nitrolancea hollandica Lb</name>
    <dbReference type="NCBI Taxonomy" id="1129897"/>
    <lineage>
        <taxon>Bacteria</taxon>
        <taxon>Pseudomonadati</taxon>
        <taxon>Thermomicrobiota</taxon>
        <taxon>Thermomicrobia</taxon>
        <taxon>Sphaerobacterales</taxon>
        <taxon>Sphaerobacterineae</taxon>
        <taxon>Sphaerobacteraceae</taxon>
        <taxon>Nitrolancea</taxon>
    </lineage>
</organism>
<dbReference type="Gene3D" id="2.60.120.560">
    <property type="entry name" value="Exo-inulinase, domain 1"/>
    <property type="match status" value="6"/>
</dbReference>
<dbReference type="Proteomes" id="UP000004221">
    <property type="component" value="Unassembled WGS sequence"/>
</dbReference>
<reference evidence="1 2" key="1">
    <citation type="journal article" date="2012" name="ISME J.">
        <title>Nitrification expanded: discovery, physiology and genomics of a nitrite-oxidizing bacterium from the phylum Chloroflexi.</title>
        <authorList>
            <person name="Sorokin D.Y."/>
            <person name="Lucker S."/>
            <person name="Vejmelkova D."/>
            <person name="Kostrikina N.A."/>
            <person name="Kleerebezem R."/>
            <person name="Rijpstra W.I."/>
            <person name="Damste J.S."/>
            <person name="Le Paslier D."/>
            <person name="Muyzer G."/>
            <person name="Wagner M."/>
            <person name="van Loosdrecht M.C."/>
            <person name="Daims H."/>
        </authorList>
    </citation>
    <scope>NUCLEOTIDE SEQUENCE [LARGE SCALE GENOMIC DNA]</scope>
    <source>
        <strain evidence="2">none</strain>
    </source>
</reference>
<accession>I4EEU1</accession>
<keyword evidence="2" id="KW-1185">Reference proteome</keyword>
<name>I4EEU1_9BACT</name>
<evidence type="ECO:0000313" key="1">
    <source>
        <dbReference type="EMBL" id="CCF83203.1"/>
    </source>
</evidence>
<protein>
    <submittedName>
        <fullName evidence="1">Uncharacterized protein</fullName>
    </submittedName>
</protein>
<dbReference type="EMBL" id="CAGS01000114">
    <property type="protein sequence ID" value="CCF83203.1"/>
    <property type="molecule type" value="Genomic_DNA"/>
</dbReference>
<comment type="caution">
    <text evidence="1">The sequence shown here is derived from an EMBL/GenBank/DDBJ whole genome shotgun (WGS) entry which is preliminary data.</text>
</comment>
<evidence type="ECO:0000313" key="2">
    <source>
        <dbReference type="Proteomes" id="UP000004221"/>
    </source>
</evidence>
<proteinExistence type="predicted"/>
<sequence length="3045" mass="331279">MVSYATPIRKLISEADIPLDFLATPDGALGPVLDKLFFTTYSLIQSPDGFGVAIELVVAGEAALSLPGLDGFAFVFGGDGDGATVIDASFFVSARGISARLDNVTVALRFPPTILKPVPETPGATPPPYAQIEVSGSVVFDETGSLRFEGFDALTLKPVMIGDSGVIISAEDVKLDFSRTDTIPEIAAAGFDESFMGVFIGEAKVQLPEGLPNAAPEDLVLRNCAIGTGGVSGKLEFHYTPAYDTTTKTFSGRGSGTLFGVPFAMADVVLDIRQNAFRESQITGSLVLPYFEERVDVELGFNLGGGFTARLTASSGLVTLSKPGILNLTVDSLGFQFDGGLFTTIIGGKIQPDVAGLDWPTFEVKELSIDSQGNVRLEGGWLDLPEQYSLDFYGFKLEITKLGFGKTDDGGKWIGFSGGLKLVDELSAGASVEGLRVTWYEDGRPVAMTLNGVGVEFEVPDVIRFKGTVAYRELPGDVHRFDGSIKLELLTLDLEVDAVLVIGTAPGYTFMAIYLSTELPAGIPLWSSGLALYGMAGLFALNMKPDKAPADPWYEIGSTTDWYHRDTVGVTDLQHKWTNELEALALGAGVTIGTVADNGFTFSGRVLLVISFPGPVLLIQGAANLLKERSKLSEEPIFRALAVLDARAGTFLIGLDAQYKHGSGGELIDIHGGVEAFYNLSDADAWHLYLGLKDPKEKRIRAEIFKLFEANSYLMLDSHQLAIGAWIGYDKHWSFGPLSVTVEAWIEGNAVLSRKPVHLTGDLWLHGKAELKVFGFGAGLSVDARFAAEVFDPYHILAEFSVGINLPWPLPDFDADITLEWGPTPANPPLPLPLKEIAVEHFKVTTSWPLPRGGAQPLLLPNFDSDADGFLQAPVPSVAVQEAAPPPDGAPVVPLDARPHITFGRSVHDPALIGVNAQPVVPEWERIGDPAKNEGPVQVKYSVTEVALHKYDGNAWQLVARKATTANPSGIPDLYGSWAPVPAMPDGGGTNTGQVKLWLWSKTPFDYTRHTSQAWDEWFTGHFDEYPCVPIPPNREFCCDFERIDPAQQFPSPWYCPGNPKFRIAWLAPATQSVTVLPSPVAGLSHALCFPATVPGIFTHVVPNVVTIYPPEPAKKVHILLTGGELRPEKGCVDFRRSPEGTGPNPRTEQDLTFLTRNAEGTPEGATKTSRVQTTTGQLTGLECEFGLEIALPCAASAVWVTLTHFAELATVEAFNQEGDRIATAQMQNPQGQTETLELRGIAIARIVIHPPKNKTVLHEVCYLCPSVAAVEAQATGFDANGQPFGPFFAQNGVIDVVGDEMVDVQVRGPRGFCIVQVCVTIGPDPAEVALIEEMLQHLRDELARWSQVGAVLEPDTRYRLRVVTKIETTDAPIGDFEQTEFAYFRTEGPPGLAALSVPIGTPNPDQFQSGLDDLTRYVRQTIPATVPPPGEKPPLPRPVYRGYDVGVVFNEDYVDLMYRLDGRDLGLYLYDSNNQPVRDVQGRLIVLTNRWGRTEDLTLTESEKLWITVINGSDCASLDTTVIPHSTTLSAAGGQVLDPDIVYEARLVPLLLHEAFSGYTLGAIAAGPSGRLSRWVVRDEAGNDGPSQWLIDEDGTPPSRFIVQTRNTWGGTILGTDPVKPGTLLLYDDSPALPATDPAQPGNWTDYRVSVYVRSADNDSIGVVFRYQNANTYYRFSMDRERAYRRLVRVVGGITTVLAEDDVVYLQGRDYLITIEAIGPSLRIYQDGVPVFSVSDSSLDHGRIGLYCWANQGARFSDVRVDDFRAAAPVVYRFKFTTSRFVDFFHHLHSYQDEVWRFNLPDTVDIAPDVAQAVTPGVPPTPPADPEPRAFVSLAGNVLGTDATKNPSEVRVTQVEQGGNVLALLVESPEPIDWTRTRLELSRASRWAPRPEIPGAAKLTGVTFGSTQPNQESITLLLREPTDPTGYRIEHRQLPGPLTEPAGDPVLFTDDFGGKESGLLFRETFGPNALDHYIIVDEGSQLGPSAWTVMNGRVVQTSNIYGGSISGAVPDKPGTLALTGSTAWDNVSVRAGLRSDDDDAIGIVFRYQDGGNYYRFSMDRERGYRRLIKTFRGTVSVLWEDAVAYNLSQSYRLEIVAAGDQLLGYLDDVLLFSVSDADIPAGQVGLYCWANTGARFEALAVESVEPPVVLWQPTFTTMDEVEFVSEPGTVDGPSEWTISDGTLLQTSTIHAVDTAPDQPGTYALGGSADWRDIQISARLGSDTGQAIGIIFRYQDAGNYYRFSMDATAGYRRLIKKAGSVVSVLWEDSVAYTTGQSYELLLRATGGNLTGILEGSTLFSVYDEDLTHGRVGLYCSGNPGARFERVLVADATRKVGPWLVQDQGTSARPSVWRRSGGSLVQLSGISGGLAPEYPGTIATAGDPGWTDYRLNVRLRSDTDKAIGVLFRYQDGANYYRLSMDRSLGYRRLIKRVAGTVTTLWEDTGSYPIGQDFSLTIDAVGSRLTSSLNGTRLFSVIDHDLASGQVGLYAWNNTAARFEQVEVERPPLEAYALLRDHFPSGDTTGWTFIDEGTTSGPSNWTTFEGTLRQTSNIYTPPDDRDTLDKPGTQAVAGDPGWSDVLISARLRSLDDDAIGLLFRYQDATHYYRFSMDRQRGYRRLVKNAGGAFTLLWEDAIAYDVDRVYELTIVAIGSTVRGFLDGVPLFVVEDGDLTTGSIGLYCWANTDARFSDVRVYPAGRAFQSWLLNDPFAVLATGRWQFVDEGDQDGPSRWAVSGGELQQTSNIHGGDPDPAAIEKPGTLATAGNSNWADYRLSVRLLSDTDQGIGVVFRYQDAGNYYRFSMDRSRGFRRLTKTVAGVMSTLWEDSVPYTVGREYIFTVDCLGQRLTGYLDGVEFFNLDDPSLAAGQIGLYCWSNTGARFREVRVAAPIWTTYYRFRSEERLPAGTRIRVFAGSAAEAPPVEAGVLQRCAASPDERGRLRLSAVNGADLRVAAPGVSGGHARRFLPDSDYSAVAARLLRKADGTGFVLLVPDANPPGSSLAAGQYRLTLTYLRDNRAAAPDSLVYSEAGDSAPETVTTDIPVVVS</sequence>
<dbReference type="RefSeq" id="WP_008476112.1">
    <property type="nucleotide sequence ID" value="NZ_CAGS01000114.1"/>
</dbReference>